<dbReference type="AlphaFoldDB" id="E7AAV4"/>
<dbReference type="KEGG" id="hfe:HFELIS_14820"/>
<evidence type="ECO:0000313" key="2">
    <source>
        <dbReference type="EMBL" id="CBY83566.1"/>
    </source>
</evidence>
<accession>E7AAV4</accession>
<dbReference type="EMBL" id="FQ670179">
    <property type="protein sequence ID" value="CBY83566.1"/>
    <property type="molecule type" value="Genomic_DNA"/>
</dbReference>
<sequence>MVRNFKLFTFSMYTQFNIIMGRVLMKKILLSLCALGALYASDFKGVIEDINYANKTISVGGMVIGVMPYTKIEQDSCGMGWDSDRRFADLKKGDLVKVDLIHNRDTPIAEEIEIKCMKHRAY</sequence>
<dbReference type="Pfam" id="PF18914">
    <property type="entry name" value="DUF5666"/>
    <property type="match status" value="1"/>
</dbReference>
<proteinExistence type="predicted"/>
<protein>
    <recommendedName>
        <fullName evidence="1">DUF5666 domain-containing protein</fullName>
    </recommendedName>
</protein>
<dbReference type="Proteomes" id="UP000007934">
    <property type="component" value="Chromosome"/>
</dbReference>
<reference evidence="2 3" key="1">
    <citation type="journal article" date="2011" name="Genome Biol. Evol.">
        <title>Comparative whole genome sequence analysis of the carcinogenic bacterial model pathogen Helicobacter felis.</title>
        <authorList>
            <person name="Arnold I.C."/>
            <person name="Zigova Z."/>
            <person name="Holden M."/>
            <person name="Lawley T.D."/>
            <person name="Rad R."/>
            <person name="Dougan G."/>
            <person name="Falkow S."/>
            <person name="Bentley S.D."/>
            <person name="Muller A."/>
        </authorList>
    </citation>
    <scope>NUCLEOTIDE SEQUENCE [LARGE SCALE GENOMIC DNA]</scope>
    <source>
        <strain evidence="3">ATCC 49179 / CCUG 28539 / NCTC 12436 / CS1</strain>
    </source>
</reference>
<evidence type="ECO:0000259" key="1">
    <source>
        <dbReference type="Pfam" id="PF18914"/>
    </source>
</evidence>
<evidence type="ECO:0000313" key="3">
    <source>
        <dbReference type="Proteomes" id="UP000007934"/>
    </source>
</evidence>
<dbReference type="InterPro" id="IPR043724">
    <property type="entry name" value="DUF5666"/>
</dbReference>
<feature type="domain" description="DUF5666" evidence="1">
    <location>
        <begin position="44"/>
        <end position="113"/>
    </location>
</feature>
<dbReference type="HOGENOM" id="CLU_2023512_0_0_7"/>
<organism evidence="2 3">
    <name type="scientific">Helicobacter felis (strain ATCC 49179 / CCUG 28539 / NCTC 12436 / CS1)</name>
    <dbReference type="NCBI Taxonomy" id="936155"/>
    <lineage>
        <taxon>Bacteria</taxon>
        <taxon>Pseudomonadati</taxon>
        <taxon>Campylobacterota</taxon>
        <taxon>Epsilonproteobacteria</taxon>
        <taxon>Campylobacterales</taxon>
        <taxon>Helicobacteraceae</taxon>
        <taxon>Helicobacter</taxon>
    </lineage>
</organism>
<gene>
    <name evidence="2" type="ordered locus">Hfelis_14820</name>
</gene>
<dbReference type="STRING" id="936155.HFELIS_14820"/>
<name>E7AAV4_HELFC</name>
<keyword evidence="3" id="KW-1185">Reference proteome</keyword>